<dbReference type="SUPFAM" id="SSF51556">
    <property type="entry name" value="Metallo-dependent hydrolases"/>
    <property type="match status" value="1"/>
</dbReference>
<keyword evidence="5" id="KW-0378">Hydrolase</keyword>
<dbReference type="PANTHER" id="PTHR11409:SF43">
    <property type="entry name" value="ADENOSINE DEAMINASE"/>
    <property type="match status" value="1"/>
</dbReference>
<dbReference type="InterPro" id="IPR006330">
    <property type="entry name" value="Ado/ade_deaminase"/>
</dbReference>
<dbReference type="InterPro" id="IPR001365">
    <property type="entry name" value="A_deaminase_dom"/>
</dbReference>
<dbReference type="GO" id="GO:0005829">
    <property type="term" value="C:cytosol"/>
    <property type="evidence" value="ECO:0007669"/>
    <property type="project" value="TreeGrafter"/>
</dbReference>
<evidence type="ECO:0000256" key="4">
    <source>
        <dbReference type="ARBA" id="ARBA00022723"/>
    </source>
</evidence>
<dbReference type="GO" id="GO:0046872">
    <property type="term" value="F:metal ion binding"/>
    <property type="evidence" value="ECO:0007669"/>
    <property type="project" value="UniProtKB-KW"/>
</dbReference>
<evidence type="ECO:0000256" key="3">
    <source>
        <dbReference type="ARBA" id="ARBA00012784"/>
    </source>
</evidence>
<dbReference type="Proteomes" id="UP001176961">
    <property type="component" value="Unassembled WGS sequence"/>
</dbReference>
<feature type="domain" description="Adenosine deaminase" evidence="7">
    <location>
        <begin position="54"/>
        <end position="386"/>
    </location>
</feature>
<comment type="cofactor">
    <cofactor evidence="1">
        <name>Zn(2+)</name>
        <dbReference type="ChEBI" id="CHEBI:29105"/>
    </cofactor>
</comment>
<reference evidence="8" key="1">
    <citation type="submission" date="2023-07" db="EMBL/GenBank/DDBJ databases">
        <authorList>
            <consortium name="CYATHOMIX"/>
        </authorList>
    </citation>
    <scope>NUCLEOTIDE SEQUENCE</scope>
    <source>
        <strain evidence="8">N/A</strain>
    </source>
</reference>
<dbReference type="PANTHER" id="PTHR11409">
    <property type="entry name" value="ADENOSINE DEAMINASE"/>
    <property type="match status" value="1"/>
</dbReference>
<evidence type="ECO:0000259" key="7">
    <source>
        <dbReference type="Pfam" id="PF00962"/>
    </source>
</evidence>
<dbReference type="GO" id="GO:0006154">
    <property type="term" value="P:adenosine catabolic process"/>
    <property type="evidence" value="ECO:0007669"/>
    <property type="project" value="TreeGrafter"/>
</dbReference>
<dbReference type="Pfam" id="PF00962">
    <property type="entry name" value="A_deaminase"/>
    <property type="match status" value="1"/>
</dbReference>
<evidence type="ECO:0000256" key="6">
    <source>
        <dbReference type="ARBA" id="ARBA00022833"/>
    </source>
</evidence>
<keyword evidence="9" id="KW-1185">Reference proteome</keyword>
<dbReference type="NCBIfam" id="TIGR01430">
    <property type="entry name" value="aden_deam"/>
    <property type="match status" value="1"/>
</dbReference>
<protein>
    <recommendedName>
        <fullName evidence="3">adenosine deaminase</fullName>
        <ecNumber evidence="3">3.5.4.4</ecNumber>
    </recommendedName>
</protein>
<evidence type="ECO:0000256" key="2">
    <source>
        <dbReference type="ARBA" id="ARBA00006676"/>
    </source>
</evidence>
<dbReference type="GO" id="GO:0004000">
    <property type="term" value="F:adenosine deaminase activity"/>
    <property type="evidence" value="ECO:0007669"/>
    <property type="project" value="TreeGrafter"/>
</dbReference>
<proteinExistence type="inferred from homology"/>
<organism evidence="8 9">
    <name type="scientific">Cylicocyclus nassatus</name>
    <name type="common">Nematode worm</name>
    <dbReference type="NCBI Taxonomy" id="53992"/>
    <lineage>
        <taxon>Eukaryota</taxon>
        <taxon>Metazoa</taxon>
        <taxon>Ecdysozoa</taxon>
        <taxon>Nematoda</taxon>
        <taxon>Chromadorea</taxon>
        <taxon>Rhabditida</taxon>
        <taxon>Rhabditina</taxon>
        <taxon>Rhabditomorpha</taxon>
        <taxon>Strongyloidea</taxon>
        <taxon>Strongylidae</taxon>
        <taxon>Cylicocyclus</taxon>
    </lineage>
</organism>
<evidence type="ECO:0000256" key="5">
    <source>
        <dbReference type="ARBA" id="ARBA00022801"/>
    </source>
</evidence>
<gene>
    <name evidence="8" type="ORF">CYNAS_LOCUS14751</name>
</gene>
<sequence length="392" mass="43248">MGTIMSTEPEKPALPNHPSARAYLDKNLLHNEDPNAMVSTSKVTETTKKGLDFPKVELHLHLDGSVRFSTLLELSLAKGTPLKGAKTVEEVKNALITHEPANLAKVLEAFDLLLPIVRGDSAAIERIAYEMCEDQAANGVIYFEGRYSPQLLCAPGGELDSTGVVEAVKRGFDRGEADFGVKARSIVCCIRGLHQYADDILRIATDLKHLGVVAVDVAGSAHGADEQYEPEVVHMFKEAHARGIHRTVHAGESGGAKEVIRAISDMHAERIGHGYRIMRDSDLYKKHFLDDRTIHLEACPYSSVMTGAVELDWKKHPISSWAKDKVNFSISRDDPTCFDNTMLSELQLARDEIGLTPHQLWQCQLNAARSCFLPDDEKEPIVARILAAEPKN</sequence>
<dbReference type="InterPro" id="IPR032466">
    <property type="entry name" value="Metal_Hydrolase"/>
</dbReference>
<keyword evidence="4" id="KW-0479">Metal-binding</keyword>
<dbReference type="AlphaFoldDB" id="A0AA36H383"/>
<comment type="caution">
    <text evidence="8">The sequence shown here is derived from an EMBL/GenBank/DDBJ whole genome shotgun (WGS) entry which is preliminary data.</text>
</comment>
<name>A0AA36H383_CYLNA</name>
<comment type="similarity">
    <text evidence="2">Belongs to the metallo-dependent hydrolases superfamily. Adenosine and AMP deaminases family.</text>
</comment>
<dbReference type="EMBL" id="CATQJL010000305">
    <property type="protein sequence ID" value="CAJ0602768.1"/>
    <property type="molecule type" value="Genomic_DNA"/>
</dbReference>
<evidence type="ECO:0000256" key="1">
    <source>
        <dbReference type="ARBA" id="ARBA00001947"/>
    </source>
</evidence>
<accession>A0AA36H383</accession>
<dbReference type="Gene3D" id="3.20.20.140">
    <property type="entry name" value="Metal-dependent hydrolases"/>
    <property type="match status" value="1"/>
</dbReference>
<evidence type="ECO:0000313" key="9">
    <source>
        <dbReference type="Proteomes" id="UP001176961"/>
    </source>
</evidence>
<dbReference type="EC" id="3.5.4.4" evidence="3"/>
<dbReference type="GO" id="GO:0009897">
    <property type="term" value="C:external side of plasma membrane"/>
    <property type="evidence" value="ECO:0007669"/>
    <property type="project" value="TreeGrafter"/>
</dbReference>
<keyword evidence="6" id="KW-0862">Zinc</keyword>
<dbReference type="GO" id="GO:0043103">
    <property type="term" value="P:hypoxanthine salvage"/>
    <property type="evidence" value="ECO:0007669"/>
    <property type="project" value="TreeGrafter"/>
</dbReference>
<dbReference type="GO" id="GO:0060169">
    <property type="term" value="P:negative regulation of adenosine receptor signaling pathway"/>
    <property type="evidence" value="ECO:0007669"/>
    <property type="project" value="TreeGrafter"/>
</dbReference>
<dbReference type="FunFam" id="3.20.20.140:FF:000057">
    <property type="entry name" value="Adenosine deaminase"/>
    <property type="match status" value="1"/>
</dbReference>
<evidence type="ECO:0000313" key="8">
    <source>
        <dbReference type="EMBL" id="CAJ0602768.1"/>
    </source>
</evidence>
<dbReference type="GO" id="GO:0046103">
    <property type="term" value="P:inosine biosynthetic process"/>
    <property type="evidence" value="ECO:0007669"/>
    <property type="project" value="TreeGrafter"/>
</dbReference>